<protein>
    <submittedName>
        <fullName evidence="2">Protein N-acetyltransferase, RimJ/RimL family</fullName>
    </submittedName>
</protein>
<dbReference type="SUPFAM" id="SSF55729">
    <property type="entry name" value="Acyl-CoA N-acyltransferases (Nat)"/>
    <property type="match status" value="1"/>
</dbReference>
<evidence type="ECO:0000313" key="3">
    <source>
        <dbReference type="Proteomes" id="UP000236454"/>
    </source>
</evidence>
<name>A0A1I6XMW7_9FLAO</name>
<reference evidence="2 3" key="1">
    <citation type="submission" date="2016-10" db="EMBL/GenBank/DDBJ databases">
        <authorList>
            <person name="de Groot N.N."/>
        </authorList>
    </citation>
    <scope>NUCLEOTIDE SEQUENCE [LARGE SCALE GENOMIC DNA]</scope>
    <source>
        <strain evidence="2 3">CGMCC 1.7005</strain>
    </source>
</reference>
<gene>
    <name evidence="2" type="ORF">SAMN05216474_0330</name>
</gene>
<dbReference type="InterPro" id="IPR051531">
    <property type="entry name" value="N-acetyltransferase"/>
</dbReference>
<feature type="domain" description="N-acetyltransferase" evidence="1">
    <location>
        <begin position="8"/>
        <end position="168"/>
    </location>
</feature>
<evidence type="ECO:0000259" key="1">
    <source>
        <dbReference type="PROSITE" id="PS51186"/>
    </source>
</evidence>
<keyword evidence="3" id="KW-1185">Reference proteome</keyword>
<dbReference type="PANTHER" id="PTHR43792">
    <property type="entry name" value="GNAT FAMILY, PUTATIVE (AFU_ORTHOLOGUE AFUA_3G00765)-RELATED-RELATED"/>
    <property type="match status" value="1"/>
</dbReference>
<organism evidence="2 3">
    <name type="scientific">Lishizhenia tianjinensis</name>
    <dbReference type="NCBI Taxonomy" id="477690"/>
    <lineage>
        <taxon>Bacteria</taxon>
        <taxon>Pseudomonadati</taxon>
        <taxon>Bacteroidota</taxon>
        <taxon>Flavobacteriia</taxon>
        <taxon>Flavobacteriales</taxon>
        <taxon>Crocinitomicaceae</taxon>
        <taxon>Lishizhenia</taxon>
    </lineage>
</organism>
<dbReference type="Pfam" id="PF13302">
    <property type="entry name" value="Acetyltransf_3"/>
    <property type="match status" value="1"/>
</dbReference>
<dbReference type="PROSITE" id="PS51186">
    <property type="entry name" value="GNAT"/>
    <property type="match status" value="1"/>
</dbReference>
<dbReference type="PANTHER" id="PTHR43792:SF1">
    <property type="entry name" value="N-ACETYLTRANSFERASE DOMAIN-CONTAINING PROTEIN"/>
    <property type="match status" value="1"/>
</dbReference>
<dbReference type="Gene3D" id="3.40.630.30">
    <property type="match status" value="1"/>
</dbReference>
<dbReference type="EMBL" id="FPAS01000001">
    <property type="protein sequence ID" value="SFT39715.1"/>
    <property type="molecule type" value="Genomic_DNA"/>
</dbReference>
<dbReference type="OrthoDB" id="9788916at2"/>
<evidence type="ECO:0000313" key="2">
    <source>
        <dbReference type="EMBL" id="SFT39715.1"/>
    </source>
</evidence>
<dbReference type="AlphaFoldDB" id="A0A1I6XMW7"/>
<dbReference type="InterPro" id="IPR016181">
    <property type="entry name" value="Acyl_CoA_acyltransferase"/>
</dbReference>
<dbReference type="Proteomes" id="UP000236454">
    <property type="component" value="Unassembled WGS sequence"/>
</dbReference>
<keyword evidence="2" id="KW-0808">Transferase</keyword>
<dbReference type="STRING" id="477690.SAMN05216474_0330"/>
<dbReference type="GO" id="GO:0016747">
    <property type="term" value="F:acyltransferase activity, transferring groups other than amino-acyl groups"/>
    <property type="evidence" value="ECO:0007669"/>
    <property type="project" value="InterPro"/>
</dbReference>
<dbReference type="RefSeq" id="WP_090245617.1">
    <property type="nucleotide sequence ID" value="NZ_FPAS01000001.1"/>
</dbReference>
<sequence length="181" mass="21326">MPFPLPRLEIKSLSQKDFPYFVELVTAPEIVNPVPHEPWSKEKIDENFKEFSKYQEYSEAKSRAVWGIFEQGKKELIGLCALLRNDEDQPEIGYRFRKKYWGKGYATELTQGMIHYCFKNLGLELVTADVNIENIGSVKVLEKCFTPVREFYNERDKSTDRRYQLLKEDYNTLCQNKGNIH</sequence>
<proteinExistence type="predicted"/>
<accession>A0A1I6XMW7</accession>
<dbReference type="InterPro" id="IPR000182">
    <property type="entry name" value="GNAT_dom"/>
</dbReference>